<dbReference type="EMBL" id="WHSB02000022">
    <property type="protein sequence ID" value="MCQ4634690.1"/>
    <property type="molecule type" value="Genomic_DNA"/>
</dbReference>
<evidence type="ECO:0000313" key="5">
    <source>
        <dbReference type="EMBL" id="MCQ4634690.1"/>
    </source>
</evidence>
<dbReference type="Proteomes" id="UP000996601">
    <property type="component" value="Unassembled WGS sequence"/>
</dbReference>
<dbReference type="InterPro" id="IPR002937">
    <property type="entry name" value="Amino_oxidase"/>
</dbReference>
<evidence type="ECO:0000259" key="4">
    <source>
        <dbReference type="Pfam" id="PF01593"/>
    </source>
</evidence>
<name>A0ABT1RHP8_9HYPH</name>
<proteinExistence type="predicted"/>
<comment type="subunit">
    <text evidence="2">Interacts with COX5B; this interaction may contribute to localize PYROXD2 to the inner face of the inner mitochondrial membrane.</text>
</comment>
<dbReference type="Gene3D" id="3.50.50.60">
    <property type="entry name" value="FAD/NAD(P)-binding domain"/>
    <property type="match status" value="2"/>
</dbReference>
<reference evidence="5" key="1">
    <citation type="submission" date="2021-07" db="EMBL/GenBank/DDBJ databases">
        <title>Shinella sp. nov., a novel member of the genus Shinella from water.</title>
        <authorList>
            <person name="Deng Y."/>
        </authorList>
    </citation>
    <scope>NUCLEOTIDE SEQUENCE</scope>
    <source>
        <strain evidence="5">CPCC 100929</strain>
    </source>
</reference>
<comment type="caution">
    <text evidence="5">The sequence shown here is derived from an EMBL/GenBank/DDBJ whole genome shotgun (WGS) entry which is preliminary data.</text>
</comment>
<organism evidence="5 6">
    <name type="scientific">Shinella lacus</name>
    <dbReference type="NCBI Taxonomy" id="2654216"/>
    <lineage>
        <taxon>Bacteria</taxon>
        <taxon>Pseudomonadati</taxon>
        <taxon>Pseudomonadota</taxon>
        <taxon>Alphaproteobacteria</taxon>
        <taxon>Hyphomicrobiales</taxon>
        <taxon>Rhizobiaceae</taxon>
        <taxon>Shinella</taxon>
    </lineage>
</organism>
<dbReference type="PANTHER" id="PTHR10668">
    <property type="entry name" value="PHYTOENE DEHYDROGENASE"/>
    <property type="match status" value="1"/>
</dbReference>
<sequence>MTEKQAASHSHYDAIIVGGGNNGLVCANYLAREGRKVLVLERRHIVGGAAVTEEFTPGFRASIFSYMTGMLHPRIIRDFDLPGRGYEVLPCSDMIAPVDEGEGYILFSGDMAKTQASFRKFSEKDADIYPAFDAYLREATEVVRQLLWETPPDLSRRDWKTFKQVSSLLWRYRKVGRKMYRIIDMMTMSAYDFLKEWFEDDRVIAVIAYYASMGTFAGPKSPGTAYVIMHHIMGEAGGWGFVKGGMGKITECLADYGRSKGVEIVTRAEISKIIVRNGRATGVVTKEGRTYEAPIVASNVSAKTLYLNMVGEQHLPDEVLRQIRGYRTFATAFKMNVACHRPPQYKILDRVRQDGVLGDFPYPTYTRIAPDVNYLERAYDDAKYGWYSSQPYMTQVTPSFIDDTLAPEGKHVINFYGGHAPYSLKGGDWSQEKENFRKNVFAAIERYAPGFGNDVIEAQLLLPPDMERIVNLPQGHVFHGELSADQLFFQRPVSGYADYRTPIGGLYICGSSMHPGGGVTGIPGHNAAREILRDQNTKMG</sequence>
<evidence type="ECO:0000313" key="6">
    <source>
        <dbReference type="Proteomes" id="UP000996601"/>
    </source>
</evidence>
<evidence type="ECO:0000256" key="3">
    <source>
        <dbReference type="ARBA" id="ARBA00040298"/>
    </source>
</evidence>
<gene>
    <name evidence="5" type="ORF">GB927_031970</name>
</gene>
<dbReference type="SUPFAM" id="SSF51905">
    <property type="entry name" value="FAD/NAD(P)-binding domain"/>
    <property type="match status" value="1"/>
</dbReference>
<evidence type="ECO:0000256" key="2">
    <source>
        <dbReference type="ARBA" id="ARBA00038825"/>
    </source>
</evidence>
<comment type="function">
    <text evidence="1">Probable oxidoreductase that may play a role as regulator of mitochondrial function.</text>
</comment>
<keyword evidence="6" id="KW-1185">Reference proteome</keyword>
<dbReference type="PANTHER" id="PTHR10668:SF103">
    <property type="entry name" value="PYRIDINE NUCLEOTIDE-DISULFIDE OXIDOREDUCTASE DOMAIN-CONTAINING PROTEIN 2"/>
    <property type="match status" value="1"/>
</dbReference>
<protein>
    <recommendedName>
        <fullName evidence="3">Pyridine nucleotide-disulfide oxidoreductase domain-containing protein 2</fullName>
    </recommendedName>
</protein>
<evidence type="ECO:0000256" key="1">
    <source>
        <dbReference type="ARBA" id="ARBA00037217"/>
    </source>
</evidence>
<dbReference type="RefSeq" id="WP_256121239.1">
    <property type="nucleotide sequence ID" value="NZ_WHSB02000022.1"/>
</dbReference>
<dbReference type="InterPro" id="IPR036188">
    <property type="entry name" value="FAD/NAD-bd_sf"/>
</dbReference>
<accession>A0ABT1RHP8</accession>
<feature type="domain" description="Amine oxidase" evidence="4">
    <location>
        <begin position="23"/>
        <end position="521"/>
    </location>
</feature>
<dbReference type="Pfam" id="PF01593">
    <property type="entry name" value="Amino_oxidase"/>
    <property type="match status" value="1"/>
</dbReference>